<dbReference type="AlphaFoldDB" id="A0A540KKJ1"/>
<evidence type="ECO:0000313" key="1">
    <source>
        <dbReference type="EMBL" id="TQD74743.1"/>
    </source>
</evidence>
<organism evidence="1 2">
    <name type="scientific">Malus baccata</name>
    <name type="common">Siberian crab apple</name>
    <name type="synonym">Pyrus baccata</name>
    <dbReference type="NCBI Taxonomy" id="106549"/>
    <lineage>
        <taxon>Eukaryota</taxon>
        <taxon>Viridiplantae</taxon>
        <taxon>Streptophyta</taxon>
        <taxon>Embryophyta</taxon>
        <taxon>Tracheophyta</taxon>
        <taxon>Spermatophyta</taxon>
        <taxon>Magnoliopsida</taxon>
        <taxon>eudicotyledons</taxon>
        <taxon>Gunneridae</taxon>
        <taxon>Pentapetalae</taxon>
        <taxon>rosids</taxon>
        <taxon>fabids</taxon>
        <taxon>Rosales</taxon>
        <taxon>Rosaceae</taxon>
        <taxon>Amygdaloideae</taxon>
        <taxon>Maleae</taxon>
        <taxon>Malus</taxon>
    </lineage>
</organism>
<protein>
    <submittedName>
        <fullName evidence="1">Uncharacterized protein</fullName>
    </submittedName>
</protein>
<accession>A0A540KKJ1</accession>
<proteinExistence type="predicted"/>
<gene>
    <name evidence="1" type="ORF">C1H46_039716</name>
</gene>
<dbReference type="EMBL" id="VIEB01001155">
    <property type="protein sequence ID" value="TQD74743.1"/>
    <property type="molecule type" value="Genomic_DNA"/>
</dbReference>
<evidence type="ECO:0000313" key="2">
    <source>
        <dbReference type="Proteomes" id="UP000315295"/>
    </source>
</evidence>
<sequence length="77" mass="8555">MQVAAMMRLHKGYKYRVCKTKTQGRETEGIFVPVTAECTSLELNGDFMPEILKKCGCPEKTKVSENEADEAGDGCHN</sequence>
<name>A0A540KKJ1_MALBA</name>
<dbReference type="Proteomes" id="UP000315295">
    <property type="component" value="Unassembled WGS sequence"/>
</dbReference>
<reference evidence="1 2" key="1">
    <citation type="journal article" date="2019" name="G3 (Bethesda)">
        <title>Sequencing of a Wild Apple (Malus baccata) Genome Unravels the Differences Between Cultivated and Wild Apple Species Regarding Disease Resistance and Cold Tolerance.</title>
        <authorList>
            <person name="Chen X."/>
        </authorList>
    </citation>
    <scope>NUCLEOTIDE SEQUENCE [LARGE SCALE GENOMIC DNA]</scope>
    <source>
        <strain evidence="2">cv. Shandingzi</strain>
        <tissue evidence="1">Leaves</tissue>
    </source>
</reference>
<comment type="caution">
    <text evidence="1">The sequence shown here is derived from an EMBL/GenBank/DDBJ whole genome shotgun (WGS) entry which is preliminary data.</text>
</comment>
<keyword evidence="2" id="KW-1185">Reference proteome</keyword>